<dbReference type="AlphaFoldDB" id="A0A4R3MHX5"/>
<accession>A0A4R3MHX5</accession>
<dbReference type="RefSeq" id="WP_132805908.1">
    <property type="nucleotide sequence ID" value="NZ_SMAK01000003.1"/>
</dbReference>
<dbReference type="OrthoDB" id="9810775at2"/>
<dbReference type="GO" id="GO:0003824">
    <property type="term" value="F:catalytic activity"/>
    <property type="evidence" value="ECO:0007669"/>
    <property type="project" value="InterPro"/>
</dbReference>
<comment type="cofactor">
    <cofactor evidence="1">
        <name>[4Fe-4S] cluster</name>
        <dbReference type="ChEBI" id="CHEBI:49883"/>
    </cofactor>
</comment>
<name>A0A4R3MHX5_9HYPH</name>
<keyword evidence="5" id="KW-0411">Iron-sulfur</keyword>
<dbReference type="Proteomes" id="UP000295678">
    <property type="component" value="Unassembled WGS sequence"/>
</dbReference>
<evidence type="ECO:0000259" key="6">
    <source>
        <dbReference type="Pfam" id="PF04055"/>
    </source>
</evidence>
<evidence type="ECO:0000313" key="7">
    <source>
        <dbReference type="EMBL" id="TCT12027.1"/>
    </source>
</evidence>
<dbReference type="SFLD" id="SFLDS00029">
    <property type="entry name" value="Radical_SAM"/>
    <property type="match status" value="1"/>
</dbReference>
<dbReference type="InterPro" id="IPR007197">
    <property type="entry name" value="rSAM"/>
</dbReference>
<proteinExistence type="predicted"/>
<dbReference type="SUPFAM" id="SSF102114">
    <property type="entry name" value="Radical SAM enzymes"/>
    <property type="match status" value="1"/>
</dbReference>
<dbReference type="PANTHER" id="PTHR11228">
    <property type="entry name" value="RADICAL SAM DOMAIN PROTEIN"/>
    <property type="match status" value="1"/>
</dbReference>
<keyword evidence="8" id="KW-1185">Reference proteome</keyword>
<dbReference type="InterPro" id="IPR058240">
    <property type="entry name" value="rSAM_sf"/>
</dbReference>
<evidence type="ECO:0000256" key="4">
    <source>
        <dbReference type="ARBA" id="ARBA00023004"/>
    </source>
</evidence>
<sequence>MNDLSHSADFVPLDPRKFRHPAITAKGERRASVALKRLETLWFNTGTLCNITCANCYIESSPTNDRLAYLTRAEAAAYLDEIARLGLGTAEVGFTGGEPFMNPEILGLLEEALRRGFRVLVLTNAMQPMRRPRIATGLLRLREEHGGRLLLRISLDHPTARLHDSERGQGSFDRTVAGIDWLVANGFSIAIAGRSMWGEAEPAARAGYARLFAERGWPLDASDRSALVIFPEMDARRDVPEITTACWGILKVSPDTMMCATSRMVVKRKGAARPVVVPCTLLPYETAFEMGSSIAESLAADGGMFESGAVRLCHPHCAKFCVLGGGSCAPG</sequence>
<dbReference type="InterPro" id="IPR013785">
    <property type="entry name" value="Aldolase_TIM"/>
</dbReference>
<evidence type="ECO:0000256" key="1">
    <source>
        <dbReference type="ARBA" id="ARBA00001966"/>
    </source>
</evidence>
<reference evidence="7 8" key="1">
    <citation type="submission" date="2019-03" db="EMBL/GenBank/DDBJ databases">
        <title>Genomic Encyclopedia of Type Strains, Phase IV (KMG-IV): sequencing the most valuable type-strain genomes for metagenomic binning, comparative biology and taxonomic classification.</title>
        <authorList>
            <person name="Goeker M."/>
        </authorList>
    </citation>
    <scope>NUCLEOTIDE SEQUENCE [LARGE SCALE GENOMIC DNA]</scope>
    <source>
        <strain evidence="7 8">DSM 19345</strain>
    </source>
</reference>
<dbReference type="SFLD" id="SFLDG01067">
    <property type="entry name" value="SPASM/twitch_domain_containing"/>
    <property type="match status" value="1"/>
</dbReference>
<keyword evidence="4" id="KW-0408">Iron</keyword>
<feature type="domain" description="Radical SAM core" evidence="6">
    <location>
        <begin position="44"/>
        <end position="188"/>
    </location>
</feature>
<dbReference type="Pfam" id="PF04055">
    <property type="entry name" value="Radical_SAM"/>
    <property type="match status" value="1"/>
</dbReference>
<gene>
    <name evidence="7" type="ORF">EDC22_103341</name>
</gene>
<dbReference type="CDD" id="cd01335">
    <property type="entry name" value="Radical_SAM"/>
    <property type="match status" value="1"/>
</dbReference>
<evidence type="ECO:0000256" key="2">
    <source>
        <dbReference type="ARBA" id="ARBA00022691"/>
    </source>
</evidence>
<dbReference type="InterPro" id="IPR050377">
    <property type="entry name" value="Radical_SAM_PqqE_MftC-like"/>
</dbReference>
<keyword evidence="3" id="KW-0479">Metal-binding</keyword>
<evidence type="ECO:0000256" key="3">
    <source>
        <dbReference type="ARBA" id="ARBA00022723"/>
    </source>
</evidence>
<dbReference type="GO" id="GO:0051536">
    <property type="term" value="F:iron-sulfur cluster binding"/>
    <property type="evidence" value="ECO:0007669"/>
    <property type="project" value="UniProtKB-KW"/>
</dbReference>
<organism evidence="7 8">
    <name type="scientific">Tepidamorphus gemmatus</name>
    <dbReference type="NCBI Taxonomy" id="747076"/>
    <lineage>
        <taxon>Bacteria</taxon>
        <taxon>Pseudomonadati</taxon>
        <taxon>Pseudomonadota</taxon>
        <taxon>Alphaproteobacteria</taxon>
        <taxon>Hyphomicrobiales</taxon>
        <taxon>Tepidamorphaceae</taxon>
        <taxon>Tepidamorphus</taxon>
    </lineage>
</organism>
<comment type="caution">
    <text evidence="7">The sequence shown here is derived from an EMBL/GenBank/DDBJ whole genome shotgun (WGS) entry which is preliminary data.</text>
</comment>
<dbReference type="PANTHER" id="PTHR11228:SF7">
    <property type="entry name" value="PQQA PEPTIDE CYCLASE"/>
    <property type="match status" value="1"/>
</dbReference>
<dbReference type="Gene3D" id="3.20.20.70">
    <property type="entry name" value="Aldolase class I"/>
    <property type="match status" value="1"/>
</dbReference>
<evidence type="ECO:0000256" key="5">
    <source>
        <dbReference type="ARBA" id="ARBA00023014"/>
    </source>
</evidence>
<keyword evidence="2" id="KW-0949">S-adenosyl-L-methionine</keyword>
<dbReference type="EMBL" id="SMAK01000003">
    <property type="protein sequence ID" value="TCT12027.1"/>
    <property type="molecule type" value="Genomic_DNA"/>
</dbReference>
<evidence type="ECO:0000313" key="8">
    <source>
        <dbReference type="Proteomes" id="UP000295678"/>
    </source>
</evidence>
<dbReference type="GO" id="GO:0046872">
    <property type="term" value="F:metal ion binding"/>
    <property type="evidence" value="ECO:0007669"/>
    <property type="project" value="UniProtKB-KW"/>
</dbReference>
<protein>
    <submittedName>
        <fullName evidence="7">4Fe-4S single cluster protein</fullName>
    </submittedName>
</protein>